<sequence length="172" mass="19796">MNVRDLHFRTRRGIVTFLRHSELRHLLINIAVPDGGFLFDKRKYHENLESFTKECSAVLPNLRELDIQLPGVLSLQGQMRWLEFEPCHLPKLRTLRLFFAQCPEDMQSSTLSQRLQALSYRRALREVVLCFANIAPETPQKLEIVSAQIGGKLEALPLAGFKITLVLDSVWN</sequence>
<gene>
    <name evidence="1" type="ORF">CYLTODRAFT_423058</name>
</gene>
<name>A0A0D7B8Q5_9AGAR</name>
<accession>A0A0D7B8Q5</accession>
<protein>
    <submittedName>
        <fullName evidence="1">Uncharacterized protein</fullName>
    </submittedName>
</protein>
<keyword evidence="2" id="KW-1185">Reference proteome</keyword>
<organism evidence="1 2">
    <name type="scientific">Cylindrobasidium torrendii FP15055 ss-10</name>
    <dbReference type="NCBI Taxonomy" id="1314674"/>
    <lineage>
        <taxon>Eukaryota</taxon>
        <taxon>Fungi</taxon>
        <taxon>Dikarya</taxon>
        <taxon>Basidiomycota</taxon>
        <taxon>Agaricomycotina</taxon>
        <taxon>Agaricomycetes</taxon>
        <taxon>Agaricomycetidae</taxon>
        <taxon>Agaricales</taxon>
        <taxon>Marasmiineae</taxon>
        <taxon>Physalacriaceae</taxon>
        <taxon>Cylindrobasidium</taxon>
    </lineage>
</organism>
<dbReference type="EMBL" id="KN880542">
    <property type="protein sequence ID" value="KIY66857.1"/>
    <property type="molecule type" value="Genomic_DNA"/>
</dbReference>
<dbReference type="Proteomes" id="UP000054007">
    <property type="component" value="Unassembled WGS sequence"/>
</dbReference>
<reference evidence="1 2" key="1">
    <citation type="journal article" date="2015" name="Fungal Genet. Biol.">
        <title>Evolution of novel wood decay mechanisms in Agaricales revealed by the genome sequences of Fistulina hepatica and Cylindrobasidium torrendii.</title>
        <authorList>
            <person name="Floudas D."/>
            <person name="Held B.W."/>
            <person name="Riley R."/>
            <person name="Nagy L.G."/>
            <person name="Koehler G."/>
            <person name="Ransdell A.S."/>
            <person name="Younus H."/>
            <person name="Chow J."/>
            <person name="Chiniquy J."/>
            <person name="Lipzen A."/>
            <person name="Tritt A."/>
            <person name="Sun H."/>
            <person name="Haridas S."/>
            <person name="LaButti K."/>
            <person name="Ohm R.A."/>
            <person name="Kues U."/>
            <person name="Blanchette R.A."/>
            <person name="Grigoriev I.V."/>
            <person name="Minto R.E."/>
            <person name="Hibbett D.S."/>
        </authorList>
    </citation>
    <scope>NUCLEOTIDE SEQUENCE [LARGE SCALE GENOMIC DNA]</scope>
    <source>
        <strain evidence="1 2">FP15055 ss-10</strain>
    </source>
</reference>
<dbReference type="AlphaFoldDB" id="A0A0D7B8Q5"/>
<evidence type="ECO:0000313" key="2">
    <source>
        <dbReference type="Proteomes" id="UP000054007"/>
    </source>
</evidence>
<proteinExistence type="predicted"/>
<evidence type="ECO:0000313" key="1">
    <source>
        <dbReference type="EMBL" id="KIY66857.1"/>
    </source>
</evidence>